<protein>
    <submittedName>
        <fullName evidence="2">Uncharacterized protein</fullName>
    </submittedName>
</protein>
<feature type="compositionally biased region" description="Polar residues" evidence="1">
    <location>
        <begin position="77"/>
        <end position="97"/>
    </location>
</feature>
<proteinExistence type="predicted"/>
<dbReference type="EMBL" id="BDQI01000011">
    <property type="protein sequence ID" value="GAX53608.1"/>
    <property type="molecule type" value="Genomic_DNA"/>
</dbReference>
<feature type="region of interest" description="Disordered" evidence="1">
    <location>
        <begin position="60"/>
        <end position="97"/>
    </location>
</feature>
<organism evidence="2 3">
    <name type="scientific">Streptomyces olivochromogenes</name>
    <dbReference type="NCBI Taxonomy" id="1963"/>
    <lineage>
        <taxon>Bacteria</taxon>
        <taxon>Bacillati</taxon>
        <taxon>Actinomycetota</taxon>
        <taxon>Actinomycetes</taxon>
        <taxon>Kitasatosporales</taxon>
        <taxon>Streptomycetaceae</taxon>
        <taxon>Streptomyces</taxon>
    </lineage>
</organism>
<evidence type="ECO:0000313" key="3">
    <source>
        <dbReference type="Proteomes" id="UP000217446"/>
    </source>
</evidence>
<comment type="caution">
    <text evidence="2">The sequence shown here is derived from an EMBL/GenBank/DDBJ whole genome shotgun (WGS) entry which is preliminary data.</text>
</comment>
<gene>
    <name evidence="2" type="ORF">SO3561_05138</name>
</gene>
<accession>A0A250VHD0</accession>
<sequence length="185" mass="19249">MDNLKSEHFAHMGVVRLWGDPSRQESHVNSTLRSRCAKAIGAGALSVALLSAGTAGAFAASPSAASPRPKPIMTGSAKPTGTSTAKPTKSGSPMANGSITARVSKVQVKPGQSVTFTGRAKGVKVGTKVVLLHMHNGKWTPLKSSTVLKNGSSYSLVTKFNNKGKEQLRVMADKIVSPTVVVTVK</sequence>
<dbReference type="AlphaFoldDB" id="A0A250VHD0"/>
<dbReference type="Proteomes" id="UP000217446">
    <property type="component" value="Unassembled WGS sequence"/>
</dbReference>
<name>A0A250VHD0_STROL</name>
<reference evidence="3" key="1">
    <citation type="submission" date="2017-05" db="EMBL/GenBank/DDBJ databases">
        <title>Streptomyces olivochromogenes NBRC 3561 whole genome shotgun sequence.</title>
        <authorList>
            <person name="Dohra H."/>
            <person name="Kodani S."/>
        </authorList>
    </citation>
    <scope>NUCLEOTIDE SEQUENCE [LARGE SCALE GENOMIC DNA]</scope>
    <source>
        <strain evidence="3">NBRC 3561</strain>
    </source>
</reference>
<evidence type="ECO:0000313" key="2">
    <source>
        <dbReference type="EMBL" id="GAX53608.1"/>
    </source>
</evidence>
<evidence type="ECO:0000256" key="1">
    <source>
        <dbReference type="SAM" id="MobiDB-lite"/>
    </source>
</evidence>
<keyword evidence="3" id="KW-1185">Reference proteome</keyword>